<dbReference type="OrthoDB" id="10251741at2759"/>
<gene>
    <name evidence="7" type="ORF">KI688_004007</name>
</gene>
<evidence type="ECO:0000256" key="3">
    <source>
        <dbReference type="PROSITE-ProRule" id="PRU00221"/>
    </source>
</evidence>
<dbReference type="PROSITE" id="PS00675">
    <property type="entry name" value="SIGMA54_INTERACT_1"/>
    <property type="match status" value="1"/>
</dbReference>
<evidence type="ECO:0000259" key="6">
    <source>
        <dbReference type="Pfam" id="PF23948"/>
    </source>
</evidence>
<dbReference type="PANTHER" id="PTHR22847:SF637">
    <property type="entry name" value="WD REPEAT DOMAIN 5B"/>
    <property type="match status" value="1"/>
</dbReference>
<feature type="repeat" description="WD" evidence="3">
    <location>
        <begin position="1455"/>
        <end position="1496"/>
    </location>
</feature>
<feature type="repeat" description="WD" evidence="3">
    <location>
        <begin position="1721"/>
        <end position="1752"/>
    </location>
</feature>
<protein>
    <recommendedName>
        <fullName evidence="9">WD40 repeat-like protein</fullName>
    </recommendedName>
</protein>
<feature type="domain" description="NACHT" evidence="5">
    <location>
        <begin position="746"/>
        <end position="906"/>
    </location>
</feature>
<dbReference type="InterPro" id="IPR001680">
    <property type="entry name" value="WD40_rpt"/>
</dbReference>
<sequence>MQSYCAFAFSVPTMTKDSRSAPLRQQLSQYPSTATFRTTSSQSSTNSAFSLLSQAAKKAVNPTTTNKDRSISAGLAAIYVEHSKLASATNQSHTDTLDHDGEDKSAPHSRNRKRDIIPKLIRSFLPEPKVKSQITSPKAIIHRLSISSTNSNVHSITAGSSEDPIASILSSNHDESKASIHGNASGIKDVDALNSIEVEHAVLSAIIKSPDSNVQQLVLSAKPCLEAFTQNVGKPIVRVSLPDVGARIDTTPQLALCISLLPKALDIVDYQDELQGMTHSTSAHIGWIKAMKQDTLLQDRIRWLGTLMVDEFAKDTSKDSTEIAEMVLLGPVLDKGTYRRLLQCTITAFDQSVLLEVDLLQGLVQLVQSAPSRSLASDDLIKILSILRIRLKGTHGQSPEYSYHLALAVARILDVMAEHEVKNLDRVVEHEPLSGILSGLKGSSDPYLMYQVCYAFQALQYVPDDETPLEAVLRHSAGVVGGLVKVSAVFQLDLRAVLEGLDKLQKSLGSVVDTVVTVVEGVCSLIESGRGVLDSLKDGLGTGKKRTWYAAVCAANALAQAGQLKDLNQLICEAPCRGDPLFQWGTCQLLGEIASDVIWDTSVRLQAIDLLGELYRNDPLWTQDPSVKTWMLNIIGHLGIIDDLAVRTRARATLKVLELGSGTMFGLPYPLRNRLPLPTSSPTLARAQKIPDVEYDIHQLQLLRLEMSRQSVYIPPLAKPGLKAKDDDLFSLMKEVQRFLASERQVMLVLGDSGSGKSTFNRHLEYRLWTDYKQGGPIPLYINLPTIDQPEQDMIKKQLNFCRFSDDQIQELKQHRQFILICDGYDESQQMANLHQTNQFNQPWHWNIKMVISCRTQFLGPGYIDRFKPQPGDRYASTSQDLFQEAVIAPFSKDQVKNYIERYAQDPDTALLFRNRSVWTARMYMDKLAAIPHVMDLVKNPFLLTLALKALPTLVASNKDLSNIRVTRAGLYDMFVDQWLKKNKDRLQTNTLSRNEAVAFNVLVEGGFIGYGVKYLQRLSAAIFGEQEGNPVVQYVHAKDKDTWKAEFFGAEPDIKLLRDSCPLTRTGNQYRFVHRSVLEYCFSCVIYTPARMDEEFDSRPEMKSSAFQPITVDNPLFRRDLLADPSVIQFLCDRVRSNPDFEQQLRFVINQSKTDPVTTIAATNAITILVRAGVPFHGADLRGVRISGADLSDGQFDHTDFQGADLRKADLSRSWLRRANLSDAQLEGARFGESPSLTMNGYPKVCMYSPDGMLFAVGMTDGLFNIYETTTWSSHPRPYAHVCIAFSPDSQQYVSGDKDGRLRLWDCAGGEASLAMYGHIGSVNSVAFSPCDKRFASAGDDKIVRIWNSVSGDVLFDLEGHTSSVQNVMFSPDGEQLATYDWDETIRCWNVETGEAGVVWSHPSRGDRTLCLHGHSDTTTGIAFSPNGQWIASSNKDHTVRLWDVSTGALFSMLTGHRSEVWAVTFSPDGHQIASGGCDFKVRLSEVRSSQSIVEVQGRVDDMRGLVYSFDGNTIISHGSRHSVRRWNRLSGASEPVALDFSQLPAINTMACSSDGKQIATGHVGGSVRLWDVETDVAGPALREIWSTAVELVFSPCCRWLTIASKNESVRLWDLRNTEKRYNLVGVSSGRGNAVGLMAFSPTGLEVAVGFENGTVQVFELQEGPSLAFELRRNWAFRLRKDLKFSALAFSPNSRHLAIGTNDLSILIWCLESKSPKFELKGHKARIRCIAYSTCGQWLVSGGDDEVIRLWRREAPYEWVSWWCVSLVQGLFSAVLDLVWNPVNPMEFASACEDGSVRVWRVEPGASGSVAVKLVWSPHLGTLSADCSILRNATGLSHNYKKLLIQRGAIGISSISET</sequence>
<dbReference type="EMBL" id="JAHRHY010000015">
    <property type="protein sequence ID" value="KAG9063893.1"/>
    <property type="molecule type" value="Genomic_DNA"/>
</dbReference>
<dbReference type="InterPro" id="IPR016024">
    <property type="entry name" value="ARM-type_fold"/>
</dbReference>
<dbReference type="Pfam" id="PF00805">
    <property type="entry name" value="Pentapeptide"/>
    <property type="match status" value="1"/>
</dbReference>
<keyword evidence="2" id="KW-0677">Repeat</keyword>
<dbReference type="GO" id="GO:1990234">
    <property type="term" value="C:transferase complex"/>
    <property type="evidence" value="ECO:0007669"/>
    <property type="project" value="UniProtKB-ARBA"/>
</dbReference>
<dbReference type="SUPFAM" id="SSF52540">
    <property type="entry name" value="P-loop containing nucleoside triphosphate hydrolases"/>
    <property type="match status" value="1"/>
</dbReference>
<dbReference type="InterPro" id="IPR025662">
    <property type="entry name" value="Sigma_54_int_dom_ATP-bd_1"/>
</dbReference>
<reference evidence="7" key="1">
    <citation type="submission" date="2021-06" db="EMBL/GenBank/DDBJ databases">
        <title>Genome Sequence of Mortierella hyaline Strain SCG-10, a Cold-Adapted, Nitrate-Reducing Fungus Isolated from Soil in Minnesota, USA.</title>
        <authorList>
            <person name="Aldossari N."/>
        </authorList>
    </citation>
    <scope>NUCLEOTIDE SEQUENCE</scope>
    <source>
        <strain evidence="7">SCG-10</strain>
    </source>
</reference>
<evidence type="ECO:0000313" key="8">
    <source>
        <dbReference type="Proteomes" id="UP000707451"/>
    </source>
</evidence>
<feature type="repeat" description="WD" evidence="3">
    <location>
        <begin position="1317"/>
        <end position="1358"/>
    </location>
</feature>
<dbReference type="InterPro" id="IPR001646">
    <property type="entry name" value="5peptide_repeat"/>
</dbReference>
<feature type="domain" description="Arm-like repeat" evidence="6">
    <location>
        <begin position="298"/>
        <end position="634"/>
    </location>
</feature>
<feature type="repeat" description="WD" evidence="3">
    <location>
        <begin position="1359"/>
        <end position="1400"/>
    </location>
</feature>
<dbReference type="SUPFAM" id="SSF141571">
    <property type="entry name" value="Pentapeptide repeat-like"/>
    <property type="match status" value="1"/>
</dbReference>
<feature type="compositionally biased region" description="Basic and acidic residues" evidence="4">
    <location>
        <begin position="95"/>
        <end position="106"/>
    </location>
</feature>
<dbReference type="SUPFAM" id="SSF48371">
    <property type="entry name" value="ARM repeat"/>
    <property type="match status" value="1"/>
</dbReference>
<keyword evidence="1 3" id="KW-0853">WD repeat</keyword>
<evidence type="ECO:0008006" key="9">
    <source>
        <dbReference type="Google" id="ProtNLM"/>
    </source>
</evidence>
<feature type="repeat" description="WD" evidence="3">
    <location>
        <begin position="1548"/>
        <end position="1576"/>
    </location>
</feature>
<dbReference type="PROSITE" id="PS00678">
    <property type="entry name" value="WD_REPEATS_1"/>
    <property type="match status" value="1"/>
</dbReference>
<dbReference type="SMART" id="SM00320">
    <property type="entry name" value="WD40"/>
    <property type="match status" value="12"/>
</dbReference>
<dbReference type="Pfam" id="PF23948">
    <property type="entry name" value="ARM_5"/>
    <property type="match status" value="1"/>
</dbReference>
<dbReference type="Gene3D" id="2.130.10.10">
    <property type="entry name" value="YVTN repeat-like/Quinoprotein amine dehydrogenase"/>
    <property type="match status" value="4"/>
</dbReference>
<feature type="repeat" description="WD" evidence="3">
    <location>
        <begin position="1285"/>
        <end position="1307"/>
    </location>
</feature>
<dbReference type="Pfam" id="PF00400">
    <property type="entry name" value="WD40"/>
    <property type="match status" value="8"/>
</dbReference>
<dbReference type="SUPFAM" id="SSF50978">
    <property type="entry name" value="WD40 repeat-like"/>
    <property type="match status" value="2"/>
</dbReference>
<evidence type="ECO:0000313" key="7">
    <source>
        <dbReference type="EMBL" id="KAG9063893.1"/>
    </source>
</evidence>
<dbReference type="InterPro" id="IPR056251">
    <property type="entry name" value="Arm_rpt_dom"/>
</dbReference>
<dbReference type="InterPro" id="IPR015943">
    <property type="entry name" value="WD40/YVTN_repeat-like_dom_sf"/>
</dbReference>
<dbReference type="InterPro" id="IPR019775">
    <property type="entry name" value="WD40_repeat_CS"/>
</dbReference>
<accession>A0A9P8BQ84</accession>
<dbReference type="Proteomes" id="UP000707451">
    <property type="component" value="Unassembled WGS sequence"/>
</dbReference>
<organism evidence="7 8">
    <name type="scientific">Linnemannia hyalina</name>
    <dbReference type="NCBI Taxonomy" id="64524"/>
    <lineage>
        <taxon>Eukaryota</taxon>
        <taxon>Fungi</taxon>
        <taxon>Fungi incertae sedis</taxon>
        <taxon>Mucoromycota</taxon>
        <taxon>Mortierellomycotina</taxon>
        <taxon>Mortierellomycetes</taxon>
        <taxon>Mortierellales</taxon>
        <taxon>Mortierellaceae</taxon>
        <taxon>Linnemannia</taxon>
    </lineage>
</organism>
<dbReference type="InterPro" id="IPR027417">
    <property type="entry name" value="P-loop_NTPase"/>
</dbReference>
<dbReference type="PROSITE" id="PS50082">
    <property type="entry name" value="WD_REPEATS_2"/>
    <property type="match status" value="7"/>
</dbReference>
<dbReference type="PANTHER" id="PTHR22847">
    <property type="entry name" value="WD40 REPEAT PROTEIN"/>
    <property type="match status" value="1"/>
</dbReference>
<keyword evidence="8" id="KW-1185">Reference proteome</keyword>
<evidence type="ECO:0000259" key="5">
    <source>
        <dbReference type="Pfam" id="PF05729"/>
    </source>
</evidence>
<comment type="caution">
    <text evidence="7">The sequence shown here is derived from an EMBL/GenBank/DDBJ whole genome shotgun (WGS) entry which is preliminary data.</text>
</comment>
<dbReference type="Gene3D" id="2.160.20.80">
    <property type="entry name" value="E3 ubiquitin-protein ligase SopA"/>
    <property type="match status" value="1"/>
</dbReference>
<feature type="repeat" description="WD" evidence="3">
    <location>
        <begin position="1413"/>
        <end position="1454"/>
    </location>
</feature>
<dbReference type="InterPro" id="IPR007111">
    <property type="entry name" value="NACHT_NTPase"/>
</dbReference>
<dbReference type="Gene3D" id="3.40.50.300">
    <property type="entry name" value="P-loop containing nucleotide triphosphate hydrolases"/>
    <property type="match status" value="1"/>
</dbReference>
<evidence type="ECO:0000256" key="1">
    <source>
        <dbReference type="ARBA" id="ARBA00022574"/>
    </source>
</evidence>
<evidence type="ECO:0000256" key="4">
    <source>
        <dbReference type="SAM" id="MobiDB-lite"/>
    </source>
</evidence>
<dbReference type="CDD" id="cd00200">
    <property type="entry name" value="WD40"/>
    <property type="match status" value="1"/>
</dbReference>
<evidence type="ECO:0000256" key="2">
    <source>
        <dbReference type="ARBA" id="ARBA00022737"/>
    </source>
</evidence>
<dbReference type="Pfam" id="PF05729">
    <property type="entry name" value="NACHT"/>
    <property type="match status" value="1"/>
</dbReference>
<dbReference type="PROSITE" id="PS50294">
    <property type="entry name" value="WD_REPEATS_REGION"/>
    <property type="match status" value="5"/>
</dbReference>
<feature type="region of interest" description="Disordered" evidence="4">
    <location>
        <begin position="88"/>
        <end position="115"/>
    </location>
</feature>
<proteinExistence type="predicted"/>
<name>A0A9P8BQ84_9FUNG</name>
<dbReference type="InterPro" id="IPR036322">
    <property type="entry name" value="WD40_repeat_dom_sf"/>
</dbReference>